<accession>A0A1F5YYD5</accession>
<reference evidence="3 4" key="1">
    <citation type="journal article" date="2016" name="Nat. Commun.">
        <title>Thousands of microbial genomes shed light on interconnected biogeochemical processes in an aquifer system.</title>
        <authorList>
            <person name="Anantharaman K."/>
            <person name="Brown C.T."/>
            <person name="Hug L.A."/>
            <person name="Sharon I."/>
            <person name="Castelle C.J."/>
            <person name="Probst A.J."/>
            <person name="Thomas B.C."/>
            <person name="Singh A."/>
            <person name="Wilkins M.J."/>
            <person name="Karaoz U."/>
            <person name="Brodie E.L."/>
            <person name="Williams K.H."/>
            <person name="Hubbard S.S."/>
            <person name="Banfield J.F."/>
        </authorList>
    </citation>
    <scope>NUCLEOTIDE SEQUENCE [LARGE SCALE GENOMIC DNA]</scope>
</reference>
<dbReference type="EMBL" id="MFIX01000087">
    <property type="protein sequence ID" value="OGG05145.1"/>
    <property type="molecule type" value="Genomic_DNA"/>
</dbReference>
<evidence type="ECO:0000313" key="4">
    <source>
        <dbReference type="Proteomes" id="UP000179129"/>
    </source>
</evidence>
<protein>
    <submittedName>
        <fullName evidence="3">Addiction module toxin RelE</fullName>
    </submittedName>
</protein>
<comment type="similarity">
    <text evidence="1">Belongs to the RelE toxin family.</text>
</comment>
<evidence type="ECO:0000256" key="2">
    <source>
        <dbReference type="ARBA" id="ARBA00022649"/>
    </source>
</evidence>
<dbReference type="Pfam" id="PF05016">
    <property type="entry name" value="ParE_toxin"/>
    <property type="match status" value="1"/>
</dbReference>
<dbReference type="AlphaFoldDB" id="A0A1F5YYD5"/>
<dbReference type="PANTHER" id="PTHR35601">
    <property type="entry name" value="TOXIN RELE"/>
    <property type="match status" value="1"/>
</dbReference>
<comment type="caution">
    <text evidence="3">The sequence shown here is derived from an EMBL/GenBank/DDBJ whole genome shotgun (WGS) entry which is preliminary data.</text>
</comment>
<dbReference type="STRING" id="1817867.A3F83_02940"/>
<dbReference type="Proteomes" id="UP000179129">
    <property type="component" value="Unassembled WGS sequence"/>
</dbReference>
<dbReference type="InterPro" id="IPR007712">
    <property type="entry name" value="RelE/ParE_toxin"/>
</dbReference>
<proteinExistence type="inferred from homology"/>
<dbReference type="SUPFAM" id="SSF143011">
    <property type="entry name" value="RelE-like"/>
    <property type="match status" value="1"/>
</dbReference>
<dbReference type="Gene3D" id="3.30.2310.20">
    <property type="entry name" value="RelE-like"/>
    <property type="match status" value="1"/>
</dbReference>
<evidence type="ECO:0000313" key="3">
    <source>
        <dbReference type="EMBL" id="OGG05145.1"/>
    </source>
</evidence>
<organism evidence="3 4">
    <name type="scientific">Candidatus Glassbacteria bacterium RIFCSPLOWO2_12_FULL_58_11</name>
    <dbReference type="NCBI Taxonomy" id="1817867"/>
    <lineage>
        <taxon>Bacteria</taxon>
        <taxon>Candidatus Glassiibacteriota</taxon>
    </lineage>
</organism>
<dbReference type="PANTHER" id="PTHR35601:SF1">
    <property type="entry name" value="TOXIN RELE"/>
    <property type="match status" value="1"/>
</dbReference>
<evidence type="ECO:0000256" key="1">
    <source>
        <dbReference type="ARBA" id="ARBA00006226"/>
    </source>
</evidence>
<sequence length="89" mass="10605">MAYRVEFTHRAGKQFSSLERSVQLRLMPRIDSLSENPRPRGAKKLSSSENLYRIREGDYRIIYQVQDEILLILVLKVGHRKDIYRTRLE</sequence>
<gene>
    <name evidence="3" type="ORF">A3F83_02940</name>
</gene>
<name>A0A1F5YYD5_9BACT</name>
<keyword evidence="2" id="KW-1277">Toxin-antitoxin system</keyword>
<dbReference type="InterPro" id="IPR035093">
    <property type="entry name" value="RelE/ParE_toxin_dom_sf"/>
</dbReference>